<dbReference type="RefSeq" id="WP_380540537.1">
    <property type="nucleotide sequence ID" value="NZ_JBHFAB010000023.1"/>
</dbReference>
<proteinExistence type="predicted"/>
<dbReference type="InterPro" id="IPR053738">
    <property type="entry name" value="Lambda_capsid_assembly"/>
</dbReference>
<dbReference type="Proteomes" id="UP001592531">
    <property type="component" value="Unassembled WGS sequence"/>
</dbReference>
<organism evidence="1 2">
    <name type="scientific">Streptacidiphilus cavernicola</name>
    <dbReference type="NCBI Taxonomy" id="3342716"/>
    <lineage>
        <taxon>Bacteria</taxon>
        <taxon>Bacillati</taxon>
        <taxon>Actinomycetota</taxon>
        <taxon>Actinomycetes</taxon>
        <taxon>Kitasatosporales</taxon>
        <taxon>Streptomycetaceae</taxon>
        <taxon>Streptacidiphilus</taxon>
    </lineage>
</organism>
<sequence>MSIQDLLKNITATDLTVFARQIPTPADFLLTGNGANGIFPNTTIADVKWRIKDSGRYVNAAKYRAYDSSVQFASRDAWQTAKEGSLPALGQKLLVGEQEQLLLDASRGADDDRLIELLYDDTERHVEAIRARLELAAGDILVDGKFTLNEGGFIYEVDWQVPAANMPTPAVLWSDPTSDPIKDELSWIQMLVDKGYPEPEMVLTSRKAWSYLASNNSYRAAYYGSVNPSNTPTASLNPSQVNVVRANYGLPPVTFYKAQVRVDGSYVKVIPDNRWIMLPPNRSSWGQTLYGVTAEALVLSRGTNPQITREDAPGIVITAGTQDDPVQIWTKGAAVAMPVLQTPDGHVCAQVIA</sequence>
<dbReference type="InterPro" id="IPR005564">
    <property type="entry name" value="Major_capsid_GpE"/>
</dbReference>
<comment type="caution">
    <text evidence="1">The sequence shown here is derived from an EMBL/GenBank/DDBJ whole genome shotgun (WGS) entry which is preliminary data.</text>
</comment>
<evidence type="ECO:0000313" key="1">
    <source>
        <dbReference type="EMBL" id="MFC1420050.1"/>
    </source>
</evidence>
<dbReference type="Gene3D" id="3.90.1690.10">
    <property type="entry name" value="phage-related protein like domain"/>
    <property type="match status" value="1"/>
</dbReference>
<keyword evidence="2" id="KW-1185">Reference proteome</keyword>
<evidence type="ECO:0000313" key="2">
    <source>
        <dbReference type="Proteomes" id="UP001592531"/>
    </source>
</evidence>
<protein>
    <submittedName>
        <fullName evidence="1">Major capsid protein</fullName>
    </submittedName>
</protein>
<name>A0ABV6W222_9ACTN</name>
<reference evidence="1 2" key="1">
    <citation type="submission" date="2024-09" db="EMBL/GenBank/DDBJ databases">
        <authorList>
            <person name="Lee S.D."/>
        </authorList>
    </citation>
    <scope>NUCLEOTIDE SEQUENCE [LARGE SCALE GENOMIC DNA]</scope>
    <source>
        <strain evidence="1 2">N8-3</strain>
    </source>
</reference>
<gene>
    <name evidence="1" type="ORF">ACEZDE_25930</name>
</gene>
<accession>A0ABV6W222</accession>
<dbReference type="EMBL" id="JBHFAB010000023">
    <property type="protein sequence ID" value="MFC1420050.1"/>
    <property type="molecule type" value="Genomic_DNA"/>
</dbReference>
<dbReference type="Pfam" id="PF03864">
    <property type="entry name" value="Phage_cap_E"/>
    <property type="match status" value="1"/>
</dbReference>